<feature type="compositionally biased region" description="Basic and acidic residues" evidence="1">
    <location>
        <begin position="22"/>
        <end position="31"/>
    </location>
</feature>
<dbReference type="VEuPathDB" id="FungiDB:RhiirFUN_024706"/>
<comment type="caution">
    <text evidence="2">The sequence shown here is derived from an EMBL/GenBank/DDBJ whole genome shotgun (WGS) entry which is preliminary data.</text>
</comment>
<dbReference type="Proteomes" id="UP000234323">
    <property type="component" value="Unassembled WGS sequence"/>
</dbReference>
<name>A0A2I1H389_9GLOM</name>
<sequence>MFIDQKCENGSYKKPTGTELYNVERRGERGTRNSSQKSTGKKIGNAGKRNNKNSFTERTQTTTCGNGEYCNEASRSSQISDTIKLHKSNTSRPAEI</sequence>
<evidence type="ECO:0000313" key="3">
    <source>
        <dbReference type="Proteomes" id="UP000234323"/>
    </source>
</evidence>
<protein>
    <submittedName>
        <fullName evidence="2">Uncharacterized protein</fullName>
    </submittedName>
</protein>
<accession>A0A2I1H389</accession>
<reference evidence="2 3" key="1">
    <citation type="submission" date="2015-10" db="EMBL/GenBank/DDBJ databases">
        <title>Genome analyses suggest a sexual origin of heterokaryosis in a supposedly ancient asexual fungus.</title>
        <authorList>
            <person name="Ropars J."/>
            <person name="Sedzielewska K."/>
            <person name="Noel J."/>
            <person name="Charron P."/>
            <person name="Farinelli L."/>
            <person name="Marton T."/>
            <person name="Kruger M."/>
            <person name="Pelin A."/>
            <person name="Brachmann A."/>
            <person name="Corradi N."/>
        </authorList>
    </citation>
    <scope>NUCLEOTIDE SEQUENCE [LARGE SCALE GENOMIC DNA]</scope>
    <source>
        <strain evidence="2 3">A4</strain>
    </source>
</reference>
<feature type="region of interest" description="Disordered" evidence="1">
    <location>
        <begin position="1"/>
        <end position="96"/>
    </location>
</feature>
<dbReference type="VEuPathDB" id="FungiDB:FUN_025344"/>
<gene>
    <name evidence="2" type="ORF">RhiirA4_471483</name>
</gene>
<dbReference type="AlphaFoldDB" id="A0A2I1H389"/>
<organism evidence="2 3">
    <name type="scientific">Rhizophagus irregularis</name>
    <dbReference type="NCBI Taxonomy" id="588596"/>
    <lineage>
        <taxon>Eukaryota</taxon>
        <taxon>Fungi</taxon>
        <taxon>Fungi incertae sedis</taxon>
        <taxon>Mucoromycota</taxon>
        <taxon>Glomeromycotina</taxon>
        <taxon>Glomeromycetes</taxon>
        <taxon>Glomerales</taxon>
        <taxon>Glomeraceae</taxon>
        <taxon>Rhizophagus</taxon>
    </lineage>
</organism>
<dbReference type="EMBL" id="LLXI01001367">
    <property type="protein sequence ID" value="PKY53343.1"/>
    <property type="molecule type" value="Genomic_DNA"/>
</dbReference>
<dbReference type="VEuPathDB" id="FungiDB:RhiirA1_425604"/>
<evidence type="ECO:0000313" key="2">
    <source>
        <dbReference type="EMBL" id="PKY53343.1"/>
    </source>
</evidence>
<evidence type="ECO:0000256" key="1">
    <source>
        <dbReference type="SAM" id="MobiDB-lite"/>
    </source>
</evidence>
<keyword evidence="3" id="KW-1185">Reference proteome</keyword>
<feature type="compositionally biased region" description="Polar residues" evidence="1">
    <location>
        <begin position="52"/>
        <end position="65"/>
    </location>
</feature>
<proteinExistence type="predicted"/>